<gene>
    <name evidence="1" type="ORF">EV696_10996</name>
</gene>
<name>A0A4R6ULZ5_9GAMM</name>
<sequence length="344" mass="38151">MKRKSIGIFLLIIVLAIGISLLLTITDSRKEVAFLNEAKPADEKKPLSIASQANKAVAETTIADDKKIEQAKGESYCSVSANHTLFSPNLAQVIAANHPELNLSAKDVEGLLRIIEKQSQRAASTYFPVNTEGEVLLEGAYQGKSVSELAELAAQENGMAAYTYGFWLIHFSVPADLASRLEQARSAERYLIKAARLGYPQALQILSNAFHGLSDIAWVLSNSSDDATYLEFNNKKRAYQQLLGEFGDENSIFAAEVYRLLTAPMAKRTNKSGLFEPEVSGDRLSEIMALKERRQRDMALQPRDADTERNIEQMKWIIRNGDLVKSSAVISVYCPELENRTSMN</sequence>
<comment type="caution">
    <text evidence="1">The sequence shown here is derived from an EMBL/GenBank/DDBJ whole genome shotgun (WGS) entry which is preliminary data.</text>
</comment>
<evidence type="ECO:0000313" key="1">
    <source>
        <dbReference type="EMBL" id="TDQ47692.1"/>
    </source>
</evidence>
<dbReference type="EMBL" id="SNYM01000009">
    <property type="protein sequence ID" value="TDQ47692.1"/>
    <property type="molecule type" value="Genomic_DNA"/>
</dbReference>
<dbReference type="AlphaFoldDB" id="A0A4R6ULZ5"/>
<proteinExistence type="predicted"/>
<evidence type="ECO:0000313" key="2">
    <source>
        <dbReference type="Proteomes" id="UP000295375"/>
    </source>
</evidence>
<protein>
    <submittedName>
        <fullName evidence="1">Uncharacterized protein</fullName>
    </submittedName>
</protein>
<accession>A0A4R6ULZ5</accession>
<dbReference type="RefSeq" id="WP_133590907.1">
    <property type="nucleotide sequence ID" value="NZ_CP037953.1"/>
</dbReference>
<dbReference type="Proteomes" id="UP000295375">
    <property type="component" value="Unassembled WGS sequence"/>
</dbReference>
<organism evidence="1 2">
    <name type="scientific">Permianibacter aggregans</name>
    <dbReference type="NCBI Taxonomy" id="1510150"/>
    <lineage>
        <taxon>Bacteria</taxon>
        <taxon>Pseudomonadati</taxon>
        <taxon>Pseudomonadota</taxon>
        <taxon>Gammaproteobacteria</taxon>
        <taxon>Pseudomonadales</taxon>
        <taxon>Pseudomonadaceae</taxon>
        <taxon>Permianibacter</taxon>
    </lineage>
</organism>
<reference evidence="1 2" key="1">
    <citation type="submission" date="2019-03" db="EMBL/GenBank/DDBJ databases">
        <title>Genomic Encyclopedia of Type Strains, Phase IV (KMG-IV): sequencing the most valuable type-strain genomes for metagenomic binning, comparative biology and taxonomic classification.</title>
        <authorList>
            <person name="Goeker M."/>
        </authorList>
    </citation>
    <scope>NUCLEOTIDE SEQUENCE [LARGE SCALE GENOMIC DNA]</scope>
    <source>
        <strain evidence="1 2">DSM 103792</strain>
    </source>
</reference>
<keyword evidence="2" id="KW-1185">Reference proteome</keyword>